<keyword evidence="3" id="KW-1185">Reference proteome</keyword>
<dbReference type="AlphaFoldDB" id="A0A0C9SWD6"/>
<organism evidence="2 3">
    <name type="scientific">Plicaturopsis crispa FD-325 SS-3</name>
    <dbReference type="NCBI Taxonomy" id="944288"/>
    <lineage>
        <taxon>Eukaryota</taxon>
        <taxon>Fungi</taxon>
        <taxon>Dikarya</taxon>
        <taxon>Basidiomycota</taxon>
        <taxon>Agaricomycotina</taxon>
        <taxon>Agaricomycetes</taxon>
        <taxon>Agaricomycetidae</taxon>
        <taxon>Amylocorticiales</taxon>
        <taxon>Amylocorticiaceae</taxon>
        <taxon>Plicatura</taxon>
        <taxon>Plicaturopsis crispa</taxon>
    </lineage>
</organism>
<accession>A0A0C9SWD6</accession>
<protein>
    <submittedName>
        <fullName evidence="2">Uncharacterized protein</fullName>
    </submittedName>
</protein>
<proteinExistence type="predicted"/>
<gene>
    <name evidence="2" type="ORF">PLICRDRAFT_58346</name>
</gene>
<evidence type="ECO:0000313" key="3">
    <source>
        <dbReference type="Proteomes" id="UP000053263"/>
    </source>
</evidence>
<dbReference type="EMBL" id="KN832575">
    <property type="protein sequence ID" value="KII83635.1"/>
    <property type="molecule type" value="Genomic_DNA"/>
</dbReference>
<feature type="compositionally biased region" description="Basic residues" evidence="1">
    <location>
        <begin position="61"/>
        <end position="70"/>
    </location>
</feature>
<dbReference type="HOGENOM" id="CLU_2455664_0_0_1"/>
<name>A0A0C9SWD6_PLICR</name>
<reference evidence="2 3" key="1">
    <citation type="submission" date="2014-06" db="EMBL/GenBank/DDBJ databases">
        <title>Evolutionary Origins and Diversification of the Mycorrhizal Mutualists.</title>
        <authorList>
            <consortium name="DOE Joint Genome Institute"/>
            <consortium name="Mycorrhizal Genomics Consortium"/>
            <person name="Kohler A."/>
            <person name="Kuo A."/>
            <person name="Nagy L.G."/>
            <person name="Floudas D."/>
            <person name="Copeland A."/>
            <person name="Barry K.W."/>
            <person name="Cichocki N."/>
            <person name="Veneault-Fourrey C."/>
            <person name="LaButti K."/>
            <person name="Lindquist E.A."/>
            <person name="Lipzen A."/>
            <person name="Lundell T."/>
            <person name="Morin E."/>
            <person name="Murat C."/>
            <person name="Riley R."/>
            <person name="Ohm R."/>
            <person name="Sun H."/>
            <person name="Tunlid A."/>
            <person name="Henrissat B."/>
            <person name="Grigoriev I.V."/>
            <person name="Hibbett D.S."/>
            <person name="Martin F."/>
        </authorList>
    </citation>
    <scope>NUCLEOTIDE SEQUENCE [LARGE SCALE GENOMIC DNA]</scope>
    <source>
        <strain evidence="2 3">FD-325 SS-3</strain>
    </source>
</reference>
<evidence type="ECO:0000313" key="2">
    <source>
        <dbReference type="EMBL" id="KII83635.1"/>
    </source>
</evidence>
<sequence length="89" mass="9643">MHFASCLAHLVSPRSFRLSPHISPRLAHFAAITALHANTTSPQWPFAASSAPRAPVATYKPRHVTPRPHIPHVAPRPPAHSTHSACVIP</sequence>
<dbReference type="Proteomes" id="UP000053263">
    <property type="component" value="Unassembled WGS sequence"/>
</dbReference>
<evidence type="ECO:0000256" key="1">
    <source>
        <dbReference type="SAM" id="MobiDB-lite"/>
    </source>
</evidence>
<feature type="region of interest" description="Disordered" evidence="1">
    <location>
        <begin position="61"/>
        <end position="89"/>
    </location>
</feature>